<keyword evidence="2" id="KW-1133">Transmembrane helix</keyword>
<keyword evidence="2" id="KW-0472">Membrane</keyword>
<keyword evidence="4" id="KW-1185">Reference proteome</keyword>
<evidence type="ECO:0000313" key="3">
    <source>
        <dbReference type="EMBL" id="CAH3141904.1"/>
    </source>
</evidence>
<proteinExistence type="predicted"/>
<feature type="compositionally biased region" description="Basic and acidic residues" evidence="1">
    <location>
        <begin position="43"/>
        <end position="60"/>
    </location>
</feature>
<keyword evidence="2" id="KW-0812">Transmembrane</keyword>
<protein>
    <submittedName>
        <fullName evidence="3">Uncharacterized protein</fullName>
    </submittedName>
</protein>
<dbReference type="Proteomes" id="UP001159427">
    <property type="component" value="Unassembled WGS sequence"/>
</dbReference>
<dbReference type="EMBL" id="CALNXI010000826">
    <property type="protein sequence ID" value="CAH3141904.1"/>
    <property type="molecule type" value="Genomic_DNA"/>
</dbReference>
<evidence type="ECO:0000256" key="2">
    <source>
        <dbReference type="SAM" id="Phobius"/>
    </source>
</evidence>
<comment type="caution">
    <text evidence="3">The sequence shown here is derived from an EMBL/GenBank/DDBJ whole genome shotgun (WGS) entry which is preliminary data.</text>
</comment>
<name>A0ABN8PIL4_9CNID</name>
<accession>A0ABN8PIL4</accession>
<reference evidence="3 4" key="1">
    <citation type="submission" date="2022-05" db="EMBL/GenBank/DDBJ databases">
        <authorList>
            <consortium name="Genoscope - CEA"/>
            <person name="William W."/>
        </authorList>
    </citation>
    <scope>NUCLEOTIDE SEQUENCE [LARGE SCALE GENOMIC DNA]</scope>
</reference>
<sequence length="124" mass="13972">MTLELSFGIASFTMLLVVMFFVIKIYLAFTSTCGGSKPFSLEGAERENQERVIREQRDPEAGIPWNNEGAGRTGELGRQRVPVEHDERLCPGMHQDDSDGTLYVEDYAKVKIDDDDDAVSWQII</sequence>
<feature type="transmembrane region" description="Helical" evidence="2">
    <location>
        <begin position="6"/>
        <end position="27"/>
    </location>
</feature>
<evidence type="ECO:0000256" key="1">
    <source>
        <dbReference type="SAM" id="MobiDB-lite"/>
    </source>
</evidence>
<feature type="region of interest" description="Disordered" evidence="1">
    <location>
        <begin position="36"/>
        <end position="77"/>
    </location>
</feature>
<organism evidence="3 4">
    <name type="scientific">Porites evermanni</name>
    <dbReference type="NCBI Taxonomy" id="104178"/>
    <lineage>
        <taxon>Eukaryota</taxon>
        <taxon>Metazoa</taxon>
        <taxon>Cnidaria</taxon>
        <taxon>Anthozoa</taxon>
        <taxon>Hexacorallia</taxon>
        <taxon>Scleractinia</taxon>
        <taxon>Fungiina</taxon>
        <taxon>Poritidae</taxon>
        <taxon>Porites</taxon>
    </lineage>
</organism>
<evidence type="ECO:0000313" key="4">
    <source>
        <dbReference type="Proteomes" id="UP001159427"/>
    </source>
</evidence>
<gene>
    <name evidence="3" type="ORF">PEVE_00042318</name>
</gene>